<proteinExistence type="inferred from homology"/>
<dbReference type="GO" id="GO:0008115">
    <property type="term" value="F:sarcosine oxidase activity"/>
    <property type="evidence" value="ECO:0007669"/>
    <property type="project" value="UniProtKB-UniRule"/>
</dbReference>
<dbReference type="Pfam" id="PF08669">
    <property type="entry name" value="GCV_T_C"/>
    <property type="match status" value="1"/>
</dbReference>
<dbReference type="Gene3D" id="3.10.20.440">
    <property type="entry name" value="2Fe-2S iron-sulphur cluster binding domain, sarcosine oxidase, alpha subunit, N-terminal domain"/>
    <property type="match status" value="1"/>
</dbReference>
<dbReference type="Gene3D" id="3.30.1360.120">
    <property type="entry name" value="Probable tRNA modification gtpase trme, domain 1"/>
    <property type="match status" value="1"/>
</dbReference>
<dbReference type="PANTHER" id="PTHR43757:SF2">
    <property type="entry name" value="AMINOMETHYLTRANSFERASE, MITOCHONDRIAL"/>
    <property type="match status" value="1"/>
</dbReference>
<dbReference type="Pfam" id="PF13510">
    <property type="entry name" value="Fer2_4"/>
    <property type="match status" value="1"/>
</dbReference>
<dbReference type="SUPFAM" id="SSF51905">
    <property type="entry name" value="FAD/NAD(P)-binding domain"/>
    <property type="match status" value="1"/>
</dbReference>
<comment type="similarity">
    <text evidence="1 3">Belongs to the GcvT family.</text>
</comment>
<accession>A0A285EDR1</accession>
<evidence type="ECO:0000313" key="8">
    <source>
        <dbReference type="EMBL" id="SNX97282.1"/>
    </source>
</evidence>
<keyword evidence="3" id="KW-0963">Cytoplasm</keyword>
<dbReference type="PRINTS" id="PR00469">
    <property type="entry name" value="PNDRDTASEII"/>
</dbReference>
<evidence type="ECO:0000256" key="2">
    <source>
        <dbReference type="ARBA" id="ARBA00023002"/>
    </source>
</evidence>
<feature type="domain" description="Aminomethyltransferase C-terminal" evidence="6">
    <location>
        <begin position="859"/>
        <end position="948"/>
    </location>
</feature>
<dbReference type="InterPro" id="IPR013977">
    <property type="entry name" value="GcvT_C"/>
</dbReference>
<dbReference type="GO" id="GO:0005737">
    <property type="term" value="C:cytoplasm"/>
    <property type="evidence" value="ECO:0007669"/>
    <property type="project" value="UniProtKB-SubCell"/>
</dbReference>
<dbReference type="GO" id="GO:0046653">
    <property type="term" value="P:tetrahydrofolate metabolic process"/>
    <property type="evidence" value="ECO:0007669"/>
    <property type="project" value="UniProtKB-UniRule"/>
</dbReference>
<dbReference type="Pfam" id="PF17806">
    <property type="entry name" value="SO_alpha_A3"/>
    <property type="match status" value="1"/>
</dbReference>
<evidence type="ECO:0000256" key="1">
    <source>
        <dbReference type="ARBA" id="ARBA00008609"/>
    </source>
</evidence>
<dbReference type="Pfam" id="PF01571">
    <property type="entry name" value="GCV_T"/>
    <property type="match status" value="1"/>
</dbReference>
<reference evidence="8 9" key="1">
    <citation type="submission" date="2017-09" db="EMBL/GenBank/DDBJ databases">
        <authorList>
            <person name="Ehlers B."/>
            <person name="Leendertz F.H."/>
        </authorList>
    </citation>
    <scope>NUCLEOTIDE SEQUENCE [LARGE SCALE GENOMIC DNA]</scope>
    <source>
        <strain evidence="8 9">DSM 46844</strain>
    </source>
</reference>
<feature type="domain" description="SoxA A3" evidence="7">
    <location>
        <begin position="470"/>
        <end position="554"/>
    </location>
</feature>
<evidence type="ECO:0000259" key="4">
    <source>
        <dbReference type="Pfam" id="PF01571"/>
    </source>
</evidence>
<dbReference type="Pfam" id="PF07992">
    <property type="entry name" value="Pyr_redox_2"/>
    <property type="match status" value="1"/>
</dbReference>
<dbReference type="OrthoDB" id="5287468at2"/>
<protein>
    <recommendedName>
        <fullName evidence="3">Sarcosine oxidase subunit alpha</fullName>
        <ecNumber evidence="3">1.5.3.24</ecNumber>
    </recommendedName>
</protein>
<dbReference type="InterPro" id="IPR036188">
    <property type="entry name" value="FAD/NAD-bd_sf"/>
</dbReference>
<evidence type="ECO:0000256" key="3">
    <source>
        <dbReference type="PIRNR" id="PIRNR037980"/>
    </source>
</evidence>
<dbReference type="InterPro" id="IPR006222">
    <property type="entry name" value="GCVT_N"/>
</dbReference>
<feature type="domain" description="FAD/NAD(P)-binding" evidence="5">
    <location>
        <begin position="122"/>
        <end position="386"/>
    </location>
</feature>
<keyword evidence="3" id="KW-0547">Nucleotide-binding</keyword>
<dbReference type="RefSeq" id="WP_097207246.1">
    <property type="nucleotide sequence ID" value="NZ_JACHXB010000002.1"/>
</dbReference>
<dbReference type="SUPFAM" id="SSF101790">
    <property type="entry name" value="Aminomethyltransferase beta-barrel domain"/>
    <property type="match status" value="1"/>
</dbReference>
<dbReference type="AlphaFoldDB" id="A0A285EDR1"/>
<keyword evidence="3" id="KW-0520">NAD</keyword>
<dbReference type="PRINTS" id="PR00368">
    <property type="entry name" value="FADPNR"/>
</dbReference>
<name>A0A285EDR1_9ACTN</name>
<feature type="domain" description="GCVT N-terminal" evidence="4">
    <location>
        <begin position="568"/>
        <end position="839"/>
    </location>
</feature>
<comment type="catalytic activity">
    <reaction evidence="3">
        <text>sarcosine + (6S)-5,6,7,8-tetrahydrofolate + O2 = (6R)-5,10-methylene-5,6,7,8-tetrahydrofolate + glycine + H2O2</text>
        <dbReference type="Rhea" id="RHEA:70455"/>
        <dbReference type="ChEBI" id="CHEBI:15379"/>
        <dbReference type="ChEBI" id="CHEBI:15636"/>
        <dbReference type="ChEBI" id="CHEBI:16240"/>
        <dbReference type="ChEBI" id="CHEBI:57305"/>
        <dbReference type="ChEBI" id="CHEBI:57433"/>
        <dbReference type="ChEBI" id="CHEBI:57453"/>
        <dbReference type="EC" id="1.5.3.24"/>
    </reaction>
</comment>
<comment type="cofactor">
    <cofactor evidence="3">
        <name>NAD(+)</name>
        <dbReference type="ChEBI" id="CHEBI:57540"/>
    </cofactor>
    <text evidence="3">Binds 1 NAD(+) per subunit.</text>
</comment>
<dbReference type="InterPro" id="IPR029043">
    <property type="entry name" value="GcvT/YgfZ_C"/>
</dbReference>
<dbReference type="PANTHER" id="PTHR43757">
    <property type="entry name" value="AMINOMETHYLTRANSFERASE"/>
    <property type="match status" value="1"/>
</dbReference>
<dbReference type="InterPro" id="IPR006277">
    <property type="entry name" value="Sarcosine_oxidase_asu"/>
</dbReference>
<dbReference type="InterPro" id="IPR027266">
    <property type="entry name" value="TrmE/GcvT-like"/>
</dbReference>
<comment type="subcellular location">
    <subcellularLocation>
        <location evidence="3">Cytoplasm</location>
    </subcellularLocation>
</comment>
<dbReference type="PIRSF" id="PIRSF037980">
    <property type="entry name" value="SoxA"/>
    <property type="match status" value="1"/>
</dbReference>
<keyword evidence="2 3" id="KW-0560">Oxidoreductase</keyword>
<dbReference type="InterPro" id="IPR042204">
    <property type="entry name" value="2Fe-2S-bd_N"/>
</dbReference>
<dbReference type="InterPro" id="IPR023753">
    <property type="entry name" value="FAD/NAD-binding_dom"/>
</dbReference>
<evidence type="ECO:0000259" key="5">
    <source>
        <dbReference type="Pfam" id="PF07992"/>
    </source>
</evidence>
<dbReference type="InterPro" id="IPR041117">
    <property type="entry name" value="SoxA_A3"/>
</dbReference>
<dbReference type="EC" id="1.5.3.24" evidence="3"/>
<keyword evidence="9" id="KW-1185">Reference proteome</keyword>
<dbReference type="Gene3D" id="3.50.50.60">
    <property type="entry name" value="FAD/NAD(P)-binding domain"/>
    <property type="match status" value="2"/>
</dbReference>
<dbReference type="SUPFAM" id="SSF103025">
    <property type="entry name" value="Folate-binding domain"/>
    <property type="match status" value="1"/>
</dbReference>
<evidence type="ECO:0000313" key="9">
    <source>
        <dbReference type="Proteomes" id="UP000219514"/>
    </source>
</evidence>
<sequence>MSSPFRTASGGRIDRTTTIEFTFDGQTLPGHPGDTLASALLANGRHQVATSTKLGRPRGIAAAWAEDPGGLVQVEEPFPEPMLLATTLELHEGLVARGLPGQGRLADVPDSARYDAVHHHVDVLVVGAGPAGLAAALSAARSGARVALVDEQSEAGGSLLSGTDQLDGVAAPAWVAAAVAELSRHPEVLHLQRTTAFGSYDDGFVLALERRTDHLGAEAPKNVSRQRVWRIRARSIVIATGAHERPVVFTDNDRPGVMLAGAARTFLHRYGVLPGREAVVFTTNDSAYDAALDLSRAGVRVQAVVDARPAGSPQRREECERAGIRVLSGAVVTGTHGVERVTHALVAPFVDGEVGAGSAIACDLLLVSGGWNPAVHLFSQARGRLRYDETLGAFLPGEQVEGLSVAGSAAGVLDLAGCLADGRRVARAALSHLAIEPGADDRLPTAPEPAVPAAPLVLWRVPDTSGAHGGSQFVDLQRDATVADIARAVGAGLRSIEHIKRYTTIGTAHDQGKTSGVLTSGITAELLGIPVQDTGTTTFRPPYTPVAFAALAGRDRGSLFDPERTTALHEWHVAAGAVFEDVGQWKRPRYYPEPGEDMETAVLRECAAARTGVGILDGSTLGKIDVQGPDAAVLLDRLYTNLISSLKVGSVRYGVMCGVDGMVIDDGTVLRLAEDRFLVLTTTGGAARILDWMEEWVQTEWPELRVHCTSVTEQWVTFPVVGPRSRDVIGAVFPQVDVSTEAFPFMTWRDTTLDGVPVRLARISFSGELAFEVYVNPWYAVPVWQRLLEAGRPYGITPYGTETMHVLRAEKGYPIIGQDTDGTVTPHDLGMAWAVSKKKPDFVGKRSFARPANQDPLRKQLVGLLPVDRQTVLPEGSQIVEFRADGQLPPPPVPMLGHVTSSYRSAELARPFALALVKGGRERIGDTVHVPVHGILVPVEVTGPVLVDPEGARRDG</sequence>
<evidence type="ECO:0000259" key="7">
    <source>
        <dbReference type="Pfam" id="PF17806"/>
    </source>
</evidence>
<gene>
    <name evidence="8" type="ORF">SAMN06893097_106232</name>
</gene>
<organism evidence="8 9">
    <name type="scientific">Geodermatophilus sabuli</name>
    <dbReference type="NCBI Taxonomy" id="1564158"/>
    <lineage>
        <taxon>Bacteria</taxon>
        <taxon>Bacillati</taxon>
        <taxon>Actinomycetota</taxon>
        <taxon>Actinomycetes</taxon>
        <taxon>Geodermatophilales</taxon>
        <taxon>Geodermatophilaceae</taxon>
        <taxon>Geodermatophilus</taxon>
    </lineage>
</organism>
<dbReference type="GO" id="GO:0000166">
    <property type="term" value="F:nucleotide binding"/>
    <property type="evidence" value="ECO:0007669"/>
    <property type="project" value="UniProtKB-KW"/>
</dbReference>
<evidence type="ECO:0000259" key="6">
    <source>
        <dbReference type="Pfam" id="PF08669"/>
    </source>
</evidence>
<dbReference type="Proteomes" id="UP000219514">
    <property type="component" value="Unassembled WGS sequence"/>
</dbReference>
<dbReference type="EMBL" id="OBDO01000006">
    <property type="protein sequence ID" value="SNX97282.1"/>
    <property type="molecule type" value="Genomic_DNA"/>
</dbReference>
<dbReference type="InterPro" id="IPR028896">
    <property type="entry name" value="GcvT/YgfZ/DmdA"/>
</dbReference>